<keyword evidence="2 4" id="KW-0863">Zinc-finger</keyword>
<keyword evidence="5" id="KW-0175">Coiled coil</keyword>
<dbReference type="GO" id="GO:0008270">
    <property type="term" value="F:zinc ion binding"/>
    <property type="evidence" value="ECO:0007669"/>
    <property type="project" value="UniProtKB-KW"/>
</dbReference>
<feature type="transmembrane region" description="Helical" evidence="7">
    <location>
        <begin position="24"/>
        <end position="46"/>
    </location>
</feature>
<protein>
    <recommendedName>
        <fullName evidence="8">GRF-type domain-containing protein</fullName>
    </recommendedName>
</protein>
<feature type="domain" description="GRF-type" evidence="8">
    <location>
        <begin position="48"/>
        <end position="88"/>
    </location>
</feature>
<feature type="compositionally biased region" description="Polar residues" evidence="6">
    <location>
        <begin position="96"/>
        <end position="112"/>
    </location>
</feature>
<keyword evidence="3" id="KW-0862">Zinc</keyword>
<keyword evidence="7" id="KW-1133">Transmembrane helix</keyword>
<dbReference type="PROSITE" id="PS51999">
    <property type="entry name" value="ZF_GRF"/>
    <property type="match status" value="1"/>
</dbReference>
<evidence type="ECO:0000256" key="5">
    <source>
        <dbReference type="SAM" id="Coils"/>
    </source>
</evidence>
<feature type="coiled-coil region" evidence="5">
    <location>
        <begin position="364"/>
        <end position="398"/>
    </location>
</feature>
<feature type="compositionally biased region" description="Low complexity" evidence="6">
    <location>
        <begin position="240"/>
        <end position="252"/>
    </location>
</feature>
<sequence>MASPTHPSPSQTGRELGKFENGKWYCILLILSPACLGVLLLIPSFIGCCNLEAAFHQVKKEGPNKGRRFHRCPKWGDQCRFYLYEDEAKEREQRASHQNSALNTTGAGNPSLTDRRRRGSPESEAASTVTEGPIYSPASGGFHTPASRHRSFLRTPRLPDPDWSSDEDSSATADGRRQPDLNRYAGPPTPTPKRTRPEAEGRDAGVDAGGPATDTEFSEIDADIAEELTEIADMGEAANQRRQVQPRPSQRSDLPATPSGRGTHAGFAGPQTPAFTSLASGTTIVPTPEPGSKRRKTTQGFATLTSTPTASRTQNALAGSQDQNDAEMTTAMLNLLRPERISASTREAVREMLNEADRQYTRRIRTAEAQLAFARDTVEEKKAEISRLVRENAMQQMEISGLKDQVQAFEKTSGIVAALYRNDDHGDN</sequence>
<reference evidence="9" key="1">
    <citation type="journal article" date="2023" name="Mol. Phylogenet. Evol.">
        <title>Genome-scale phylogeny and comparative genomics of the fungal order Sordariales.</title>
        <authorList>
            <person name="Hensen N."/>
            <person name="Bonometti L."/>
            <person name="Westerberg I."/>
            <person name="Brannstrom I.O."/>
            <person name="Guillou S."/>
            <person name="Cros-Aarteil S."/>
            <person name="Calhoun S."/>
            <person name="Haridas S."/>
            <person name="Kuo A."/>
            <person name="Mondo S."/>
            <person name="Pangilinan J."/>
            <person name="Riley R."/>
            <person name="LaButti K."/>
            <person name="Andreopoulos B."/>
            <person name="Lipzen A."/>
            <person name="Chen C."/>
            <person name="Yan M."/>
            <person name="Daum C."/>
            <person name="Ng V."/>
            <person name="Clum A."/>
            <person name="Steindorff A."/>
            <person name="Ohm R.A."/>
            <person name="Martin F."/>
            <person name="Silar P."/>
            <person name="Natvig D.O."/>
            <person name="Lalanne C."/>
            <person name="Gautier V."/>
            <person name="Ament-Velasquez S.L."/>
            <person name="Kruys A."/>
            <person name="Hutchinson M.I."/>
            <person name="Powell A.J."/>
            <person name="Barry K."/>
            <person name="Miller A.N."/>
            <person name="Grigoriev I.V."/>
            <person name="Debuchy R."/>
            <person name="Gladieux P."/>
            <person name="Hiltunen Thoren M."/>
            <person name="Johannesson H."/>
        </authorList>
    </citation>
    <scope>NUCLEOTIDE SEQUENCE</scope>
    <source>
        <strain evidence="9">CBS 532.94</strain>
    </source>
</reference>
<dbReference type="InterPro" id="IPR010666">
    <property type="entry name" value="Znf_GRF"/>
</dbReference>
<gene>
    <name evidence="9" type="ORF">C8A03DRAFT_11926</name>
</gene>
<dbReference type="Proteomes" id="UP001303760">
    <property type="component" value="Unassembled WGS sequence"/>
</dbReference>
<evidence type="ECO:0000256" key="3">
    <source>
        <dbReference type="ARBA" id="ARBA00022833"/>
    </source>
</evidence>
<comment type="caution">
    <text evidence="9">The sequence shown here is derived from an EMBL/GenBank/DDBJ whole genome shotgun (WGS) entry which is preliminary data.</text>
</comment>
<organism evidence="9 10">
    <name type="scientific">Achaetomium macrosporum</name>
    <dbReference type="NCBI Taxonomy" id="79813"/>
    <lineage>
        <taxon>Eukaryota</taxon>
        <taxon>Fungi</taxon>
        <taxon>Dikarya</taxon>
        <taxon>Ascomycota</taxon>
        <taxon>Pezizomycotina</taxon>
        <taxon>Sordariomycetes</taxon>
        <taxon>Sordariomycetidae</taxon>
        <taxon>Sordariales</taxon>
        <taxon>Chaetomiaceae</taxon>
        <taxon>Achaetomium</taxon>
    </lineage>
</organism>
<reference evidence="9" key="2">
    <citation type="submission" date="2023-05" db="EMBL/GenBank/DDBJ databases">
        <authorList>
            <consortium name="Lawrence Berkeley National Laboratory"/>
            <person name="Steindorff A."/>
            <person name="Hensen N."/>
            <person name="Bonometti L."/>
            <person name="Westerberg I."/>
            <person name="Brannstrom I.O."/>
            <person name="Guillou S."/>
            <person name="Cros-Aarteil S."/>
            <person name="Calhoun S."/>
            <person name="Haridas S."/>
            <person name="Kuo A."/>
            <person name="Mondo S."/>
            <person name="Pangilinan J."/>
            <person name="Riley R."/>
            <person name="Labutti K."/>
            <person name="Andreopoulos B."/>
            <person name="Lipzen A."/>
            <person name="Chen C."/>
            <person name="Yanf M."/>
            <person name="Daum C."/>
            <person name="Ng V."/>
            <person name="Clum A."/>
            <person name="Ohm R."/>
            <person name="Martin F."/>
            <person name="Silar P."/>
            <person name="Natvig D."/>
            <person name="Lalanne C."/>
            <person name="Gautier V."/>
            <person name="Ament-Velasquez S.L."/>
            <person name="Kruys A."/>
            <person name="Hutchinson M.I."/>
            <person name="Powell A.J."/>
            <person name="Barry K."/>
            <person name="Miller A.N."/>
            <person name="Grigoriev I.V."/>
            <person name="Debuchy R."/>
            <person name="Gladieux P."/>
            <person name="Thoren M.H."/>
            <person name="Johannesson H."/>
        </authorList>
    </citation>
    <scope>NUCLEOTIDE SEQUENCE</scope>
    <source>
        <strain evidence="9">CBS 532.94</strain>
    </source>
</reference>
<keyword evidence="10" id="KW-1185">Reference proteome</keyword>
<evidence type="ECO:0000259" key="8">
    <source>
        <dbReference type="PROSITE" id="PS51999"/>
    </source>
</evidence>
<dbReference type="Pfam" id="PF06839">
    <property type="entry name" value="Zn_ribbon_GRF"/>
    <property type="match status" value="1"/>
</dbReference>
<evidence type="ECO:0000313" key="10">
    <source>
        <dbReference type="Proteomes" id="UP001303760"/>
    </source>
</evidence>
<evidence type="ECO:0000256" key="4">
    <source>
        <dbReference type="PROSITE-ProRule" id="PRU01343"/>
    </source>
</evidence>
<keyword evidence="7" id="KW-0812">Transmembrane</keyword>
<keyword evidence="7" id="KW-0472">Membrane</keyword>
<evidence type="ECO:0000256" key="2">
    <source>
        <dbReference type="ARBA" id="ARBA00022771"/>
    </source>
</evidence>
<evidence type="ECO:0000313" key="9">
    <source>
        <dbReference type="EMBL" id="KAK4241802.1"/>
    </source>
</evidence>
<evidence type="ECO:0000256" key="1">
    <source>
        <dbReference type="ARBA" id="ARBA00022723"/>
    </source>
</evidence>
<feature type="compositionally biased region" description="Polar residues" evidence="6">
    <location>
        <begin position="298"/>
        <end position="325"/>
    </location>
</feature>
<feature type="region of interest" description="Disordered" evidence="6">
    <location>
        <begin position="238"/>
        <end position="325"/>
    </location>
</feature>
<accession>A0AAN7HE72</accession>
<feature type="compositionally biased region" description="Polar residues" evidence="6">
    <location>
        <begin position="273"/>
        <end position="285"/>
    </location>
</feature>
<proteinExistence type="predicted"/>
<feature type="compositionally biased region" description="Basic and acidic residues" evidence="6">
    <location>
        <begin position="195"/>
        <end position="205"/>
    </location>
</feature>
<evidence type="ECO:0000256" key="7">
    <source>
        <dbReference type="SAM" id="Phobius"/>
    </source>
</evidence>
<keyword evidence="1" id="KW-0479">Metal-binding</keyword>
<name>A0AAN7HE72_9PEZI</name>
<dbReference type="EMBL" id="MU860016">
    <property type="protein sequence ID" value="KAK4241802.1"/>
    <property type="molecule type" value="Genomic_DNA"/>
</dbReference>
<dbReference type="AlphaFoldDB" id="A0AAN7HE72"/>
<feature type="region of interest" description="Disordered" evidence="6">
    <location>
        <begin position="90"/>
        <end position="217"/>
    </location>
</feature>
<evidence type="ECO:0000256" key="6">
    <source>
        <dbReference type="SAM" id="MobiDB-lite"/>
    </source>
</evidence>